<accession>A0ABP3WXI9</accession>
<evidence type="ECO:0000313" key="4">
    <source>
        <dbReference type="Proteomes" id="UP001500359"/>
    </source>
</evidence>
<dbReference type="EMBL" id="BAAAFD010000007">
    <property type="protein sequence ID" value="GAA0857988.1"/>
    <property type="molecule type" value="Genomic_DNA"/>
</dbReference>
<feature type="transmembrane region" description="Helical" evidence="2">
    <location>
        <begin position="51"/>
        <end position="71"/>
    </location>
</feature>
<feature type="region of interest" description="Disordered" evidence="1">
    <location>
        <begin position="22"/>
        <end position="42"/>
    </location>
</feature>
<comment type="caution">
    <text evidence="3">The sequence shown here is derived from an EMBL/GenBank/DDBJ whole genome shotgun (WGS) entry which is preliminary data.</text>
</comment>
<feature type="compositionally biased region" description="Basic and acidic residues" evidence="1">
    <location>
        <begin position="22"/>
        <end position="36"/>
    </location>
</feature>
<reference evidence="4" key="1">
    <citation type="journal article" date="2019" name="Int. J. Syst. Evol. Microbiol.">
        <title>The Global Catalogue of Microorganisms (GCM) 10K type strain sequencing project: providing services to taxonomists for standard genome sequencing and annotation.</title>
        <authorList>
            <consortium name="The Broad Institute Genomics Platform"/>
            <consortium name="The Broad Institute Genome Sequencing Center for Infectious Disease"/>
            <person name="Wu L."/>
            <person name="Ma J."/>
        </authorList>
    </citation>
    <scope>NUCLEOTIDE SEQUENCE [LARGE SCALE GENOMIC DNA]</scope>
    <source>
        <strain evidence="4">JCM 15896</strain>
    </source>
</reference>
<proteinExistence type="predicted"/>
<sequence length="250" mass="27805">MANERFDNDIPNIVLEKEDREAFQRARAKDKQKPAPESDEPTAVKSAASGIWLLLVLLIALGACAASYWLYQQKLVNDAELANALSRVTDLERRLSATGEEMDQSAGALRVKVSELSDKTDELWTQMDKLWASAWRKNQAEINQLSERLTQTSGQSRKQLGVLESDVVSVSTNLTVLQEQLSQLANELGQLSTLMAEMRSSDTNNSRQLGDLQAKIVSLDQTNGALSRRVAELEKWRRTAPSTIESSTQN</sequence>
<dbReference type="Proteomes" id="UP001500359">
    <property type="component" value="Unassembled WGS sequence"/>
</dbReference>
<protein>
    <submittedName>
        <fullName evidence="3">Uncharacterized protein</fullName>
    </submittedName>
</protein>
<name>A0ABP3WXI9_9ALTE</name>
<dbReference type="RefSeq" id="WP_343860627.1">
    <property type="nucleotide sequence ID" value="NZ_BAAAFD010000007.1"/>
</dbReference>
<keyword evidence="2" id="KW-0812">Transmembrane</keyword>
<evidence type="ECO:0000313" key="3">
    <source>
        <dbReference type="EMBL" id="GAA0857988.1"/>
    </source>
</evidence>
<organism evidence="3 4">
    <name type="scientific">Aliiglaciecola litoralis</name>
    <dbReference type="NCBI Taxonomy" id="582857"/>
    <lineage>
        <taxon>Bacteria</taxon>
        <taxon>Pseudomonadati</taxon>
        <taxon>Pseudomonadota</taxon>
        <taxon>Gammaproteobacteria</taxon>
        <taxon>Alteromonadales</taxon>
        <taxon>Alteromonadaceae</taxon>
        <taxon>Aliiglaciecola</taxon>
    </lineage>
</organism>
<gene>
    <name evidence="3" type="ORF">GCM10009114_25910</name>
</gene>
<dbReference type="Gene3D" id="1.10.287.1490">
    <property type="match status" value="1"/>
</dbReference>
<keyword evidence="4" id="KW-1185">Reference proteome</keyword>
<keyword evidence="2" id="KW-1133">Transmembrane helix</keyword>
<keyword evidence="2" id="KW-0472">Membrane</keyword>
<evidence type="ECO:0000256" key="2">
    <source>
        <dbReference type="SAM" id="Phobius"/>
    </source>
</evidence>
<evidence type="ECO:0000256" key="1">
    <source>
        <dbReference type="SAM" id="MobiDB-lite"/>
    </source>
</evidence>